<feature type="compositionally biased region" description="Polar residues" evidence="1">
    <location>
        <begin position="17"/>
        <end position="30"/>
    </location>
</feature>
<name>A0A815R153_9BILA</name>
<dbReference type="Proteomes" id="UP000681722">
    <property type="component" value="Unassembled WGS sequence"/>
</dbReference>
<dbReference type="EMBL" id="CAJNOQ010020539">
    <property type="protein sequence ID" value="CAF1470720.1"/>
    <property type="molecule type" value="Genomic_DNA"/>
</dbReference>
<evidence type="ECO:0000256" key="1">
    <source>
        <dbReference type="SAM" id="MobiDB-lite"/>
    </source>
</evidence>
<dbReference type="AlphaFoldDB" id="A0A815R153"/>
<organism evidence="2 4">
    <name type="scientific">Didymodactylos carnosus</name>
    <dbReference type="NCBI Taxonomy" id="1234261"/>
    <lineage>
        <taxon>Eukaryota</taxon>
        <taxon>Metazoa</taxon>
        <taxon>Spiralia</taxon>
        <taxon>Gnathifera</taxon>
        <taxon>Rotifera</taxon>
        <taxon>Eurotatoria</taxon>
        <taxon>Bdelloidea</taxon>
        <taxon>Philodinida</taxon>
        <taxon>Philodinidae</taxon>
        <taxon>Didymodactylos</taxon>
    </lineage>
</organism>
<reference evidence="2" key="1">
    <citation type="submission" date="2021-02" db="EMBL/GenBank/DDBJ databases">
        <authorList>
            <person name="Nowell W R."/>
        </authorList>
    </citation>
    <scope>NUCLEOTIDE SEQUENCE</scope>
</reference>
<protein>
    <submittedName>
        <fullName evidence="2">Uncharacterized protein</fullName>
    </submittedName>
</protein>
<accession>A0A815R153</accession>
<evidence type="ECO:0000313" key="3">
    <source>
        <dbReference type="EMBL" id="CAF4338524.1"/>
    </source>
</evidence>
<dbReference type="EMBL" id="CAJOBC010086007">
    <property type="protein sequence ID" value="CAF4338524.1"/>
    <property type="molecule type" value="Genomic_DNA"/>
</dbReference>
<comment type="caution">
    <text evidence="2">The sequence shown here is derived from an EMBL/GenBank/DDBJ whole genome shotgun (WGS) entry which is preliminary data.</text>
</comment>
<feature type="region of interest" description="Disordered" evidence="1">
    <location>
        <begin position="1"/>
        <end position="30"/>
    </location>
</feature>
<evidence type="ECO:0000313" key="4">
    <source>
        <dbReference type="Proteomes" id="UP000663829"/>
    </source>
</evidence>
<feature type="compositionally biased region" description="Polar residues" evidence="1">
    <location>
        <begin position="1"/>
        <end position="10"/>
    </location>
</feature>
<dbReference type="Proteomes" id="UP000663829">
    <property type="component" value="Unassembled WGS sequence"/>
</dbReference>
<keyword evidence="4" id="KW-1185">Reference proteome</keyword>
<proteinExistence type="predicted"/>
<gene>
    <name evidence="2" type="ORF">GPM918_LOCUS35452</name>
    <name evidence="3" type="ORF">SRO942_LOCUS36170</name>
</gene>
<sequence>MRFNSSNQPCASHIPSVENTRLSQEASQNTAYRHNHPSLMSIDPAYIPELIICMVNCLQVADSAGRLRFQVAGELKIFPLTAGR</sequence>
<evidence type="ECO:0000313" key="2">
    <source>
        <dbReference type="EMBL" id="CAF1470720.1"/>
    </source>
</evidence>